<proteinExistence type="predicted"/>
<dbReference type="EMBL" id="CADCXV010001079">
    <property type="protein sequence ID" value="CAB0040982.1"/>
    <property type="molecule type" value="Genomic_DNA"/>
</dbReference>
<reference evidence="2 3" key="1">
    <citation type="submission" date="2020-02" db="EMBL/GenBank/DDBJ databases">
        <authorList>
            <person name="Ferguson B K."/>
        </authorList>
    </citation>
    <scope>NUCLEOTIDE SEQUENCE [LARGE SCALE GENOMIC DNA]</scope>
</reference>
<accession>A0A6H5IU58</accession>
<keyword evidence="1" id="KW-0175">Coiled coil</keyword>
<keyword evidence="3" id="KW-1185">Reference proteome</keyword>
<organism evidence="2 3">
    <name type="scientific">Trichogramma brassicae</name>
    <dbReference type="NCBI Taxonomy" id="86971"/>
    <lineage>
        <taxon>Eukaryota</taxon>
        <taxon>Metazoa</taxon>
        <taxon>Ecdysozoa</taxon>
        <taxon>Arthropoda</taxon>
        <taxon>Hexapoda</taxon>
        <taxon>Insecta</taxon>
        <taxon>Pterygota</taxon>
        <taxon>Neoptera</taxon>
        <taxon>Endopterygota</taxon>
        <taxon>Hymenoptera</taxon>
        <taxon>Apocrita</taxon>
        <taxon>Proctotrupomorpha</taxon>
        <taxon>Chalcidoidea</taxon>
        <taxon>Trichogrammatidae</taxon>
        <taxon>Trichogramma</taxon>
    </lineage>
</organism>
<dbReference type="AlphaFoldDB" id="A0A6H5IU58"/>
<gene>
    <name evidence="2" type="ORF">TBRA_LOCUS12672</name>
</gene>
<evidence type="ECO:0000313" key="2">
    <source>
        <dbReference type="EMBL" id="CAB0040982.1"/>
    </source>
</evidence>
<protein>
    <submittedName>
        <fullName evidence="2">Uncharacterized protein</fullName>
    </submittedName>
</protein>
<name>A0A6H5IU58_9HYME</name>
<dbReference type="Proteomes" id="UP000479190">
    <property type="component" value="Unassembled WGS sequence"/>
</dbReference>
<feature type="coiled-coil region" evidence="1">
    <location>
        <begin position="17"/>
        <end position="52"/>
    </location>
</feature>
<sequence length="146" mass="16572">MSVQHSPRNNHAAPPVVPELELHNQNQNQNIANQNQNQNQNIANQNQNQNQNIVNQNQMQNQAQVQNVAQMMNVPNPIIIKCTSRSILWNVRIKICENLHRLAAGRRWWGVEAAEEKAVAAGNTRATRVFKRVNDAVYSFECANAE</sequence>
<evidence type="ECO:0000256" key="1">
    <source>
        <dbReference type="SAM" id="Coils"/>
    </source>
</evidence>
<evidence type="ECO:0000313" key="3">
    <source>
        <dbReference type="Proteomes" id="UP000479190"/>
    </source>
</evidence>